<dbReference type="Pfam" id="PF25323">
    <property type="entry name" value="6TM_PilS"/>
    <property type="match status" value="1"/>
</dbReference>
<comment type="subcellular location">
    <subcellularLocation>
        <location evidence="2">Cell membrane</location>
        <topology evidence="2">Multi-pass membrane protein</topology>
    </subcellularLocation>
</comment>
<dbReference type="GO" id="GO:0005524">
    <property type="term" value="F:ATP binding"/>
    <property type="evidence" value="ECO:0007669"/>
    <property type="project" value="UniProtKB-KW"/>
</dbReference>
<dbReference type="InterPro" id="IPR036890">
    <property type="entry name" value="HATPase_C_sf"/>
</dbReference>
<dbReference type="InterPro" id="IPR005467">
    <property type="entry name" value="His_kinase_dom"/>
</dbReference>
<dbReference type="NCBIfam" id="NF033792">
    <property type="entry name" value="ActS_PrrB_HisK"/>
    <property type="match status" value="1"/>
</dbReference>
<dbReference type="PANTHER" id="PTHR44936:SF10">
    <property type="entry name" value="SENSOR PROTEIN RSTB"/>
    <property type="match status" value="1"/>
</dbReference>
<keyword evidence="10" id="KW-0472">Membrane</keyword>
<comment type="catalytic activity">
    <reaction evidence="1">
        <text>ATP + protein L-histidine = ADP + protein N-phospho-L-histidine.</text>
        <dbReference type="EC" id="2.7.13.3"/>
    </reaction>
</comment>
<evidence type="ECO:0000256" key="5">
    <source>
        <dbReference type="ARBA" id="ARBA00022553"/>
    </source>
</evidence>
<dbReference type="CDD" id="cd00082">
    <property type="entry name" value="HisKA"/>
    <property type="match status" value="1"/>
</dbReference>
<dbReference type="STRING" id="989403.SAMN05421798_102494"/>
<feature type="transmembrane region" description="Helical" evidence="10">
    <location>
        <begin position="103"/>
        <end position="121"/>
    </location>
</feature>
<feature type="transmembrane region" description="Helical" evidence="10">
    <location>
        <begin position="49"/>
        <end position="68"/>
    </location>
</feature>
<dbReference type="InterPro" id="IPR003661">
    <property type="entry name" value="HisK_dim/P_dom"/>
</dbReference>
<dbReference type="SMART" id="SM00387">
    <property type="entry name" value="HATPase_c"/>
    <property type="match status" value="1"/>
</dbReference>
<evidence type="ECO:0000256" key="1">
    <source>
        <dbReference type="ARBA" id="ARBA00000085"/>
    </source>
</evidence>
<dbReference type="EMBL" id="LMCB01000013">
    <property type="protein sequence ID" value="KZL19654.1"/>
    <property type="molecule type" value="Genomic_DNA"/>
</dbReference>
<evidence type="ECO:0000256" key="4">
    <source>
        <dbReference type="ARBA" id="ARBA00022475"/>
    </source>
</evidence>
<dbReference type="AlphaFoldDB" id="A0A165ZAI3"/>
<dbReference type="Pfam" id="PF02518">
    <property type="entry name" value="HATPase_c"/>
    <property type="match status" value="1"/>
</dbReference>
<dbReference type="OrthoDB" id="9785252at2"/>
<evidence type="ECO:0000256" key="6">
    <source>
        <dbReference type="ARBA" id="ARBA00022679"/>
    </source>
</evidence>
<keyword evidence="5" id="KW-0597">Phosphoprotein</keyword>
<dbReference type="EC" id="2.7.13.3" evidence="3"/>
<evidence type="ECO:0000313" key="12">
    <source>
        <dbReference type="EMBL" id="KZL19654.1"/>
    </source>
</evidence>
<dbReference type="SMART" id="SM00388">
    <property type="entry name" value="HisKA"/>
    <property type="match status" value="1"/>
</dbReference>
<dbReference type="InterPro" id="IPR036097">
    <property type="entry name" value="HisK_dim/P_sf"/>
</dbReference>
<gene>
    <name evidence="12" type="primary">regB</name>
    <name evidence="12" type="ORF">PsAD2_01933</name>
</gene>
<keyword evidence="13" id="KW-1185">Reference proteome</keyword>
<name>A0A165ZAI3_9HYPH</name>
<dbReference type="Gene3D" id="3.30.565.10">
    <property type="entry name" value="Histidine kinase-like ATPase, C-terminal domain"/>
    <property type="match status" value="1"/>
</dbReference>
<dbReference type="SUPFAM" id="SSF47384">
    <property type="entry name" value="Homodimeric domain of signal transducing histidine kinase"/>
    <property type="match status" value="1"/>
</dbReference>
<dbReference type="RefSeq" id="WP_068005247.1">
    <property type="nucleotide sequence ID" value="NZ_FOFM01000002.1"/>
</dbReference>
<dbReference type="InterPro" id="IPR003594">
    <property type="entry name" value="HATPase_dom"/>
</dbReference>
<feature type="transmembrane region" description="Helical" evidence="10">
    <location>
        <begin position="128"/>
        <end position="147"/>
    </location>
</feature>
<dbReference type="PATRIC" id="fig|989403.3.peg.2069"/>
<keyword evidence="9" id="KW-0067">ATP-binding</keyword>
<keyword evidence="4" id="KW-1003">Cell membrane</keyword>
<evidence type="ECO:0000256" key="3">
    <source>
        <dbReference type="ARBA" id="ARBA00012438"/>
    </source>
</evidence>
<keyword evidence="6 12" id="KW-0808">Transferase</keyword>
<dbReference type="PRINTS" id="PR00344">
    <property type="entry name" value="BCTRLSENSOR"/>
</dbReference>
<evidence type="ECO:0000256" key="2">
    <source>
        <dbReference type="ARBA" id="ARBA00004651"/>
    </source>
</evidence>
<protein>
    <recommendedName>
        <fullName evidence="3">histidine kinase</fullName>
        <ecNumber evidence="3">2.7.13.3</ecNumber>
    </recommendedName>
</protein>
<dbReference type="InterPro" id="IPR004358">
    <property type="entry name" value="Sig_transdc_His_kin-like_C"/>
</dbReference>
<feature type="transmembrane region" description="Helical" evidence="10">
    <location>
        <begin position="24"/>
        <end position="43"/>
    </location>
</feature>
<keyword evidence="10" id="KW-1133">Transmembrane helix</keyword>
<organism evidence="12 13">
    <name type="scientific">Pseudovibrio axinellae</name>
    <dbReference type="NCBI Taxonomy" id="989403"/>
    <lineage>
        <taxon>Bacteria</taxon>
        <taxon>Pseudomonadati</taxon>
        <taxon>Pseudomonadota</taxon>
        <taxon>Alphaproteobacteria</taxon>
        <taxon>Hyphomicrobiales</taxon>
        <taxon>Stappiaceae</taxon>
        <taxon>Pseudovibrio</taxon>
    </lineage>
</organism>
<evidence type="ECO:0000313" key="13">
    <source>
        <dbReference type="Proteomes" id="UP000076577"/>
    </source>
</evidence>
<dbReference type="SUPFAM" id="SSF55874">
    <property type="entry name" value="ATPase domain of HSP90 chaperone/DNA topoisomerase II/histidine kinase"/>
    <property type="match status" value="1"/>
</dbReference>
<dbReference type="GO" id="GO:0005886">
    <property type="term" value="C:plasma membrane"/>
    <property type="evidence" value="ECO:0007669"/>
    <property type="project" value="UniProtKB-SubCell"/>
</dbReference>
<reference evidence="12 13" key="1">
    <citation type="journal article" date="2016" name="Front. Microbiol.">
        <title>Comparative Genomic Analysis Reveals a Diverse Repertoire of Genes Involved in Prokaryote-Eukaryote Interactions within the Pseudovibrio Genus.</title>
        <authorList>
            <person name="Romano S."/>
            <person name="Fernandez-Guerra A."/>
            <person name="Reen F.J."/>
            <person name="Glockner F.O."/>
            <person name="Crowley S.P."/>
            <person name="O'Sullivan O."/>
            <person name="Cotter P.D."/>
            <person name="Adams C."/>
            <person name="Dobson A.D."/>
            <person name="O'Gara F."/>
        </authorList>
    </citation>
    <scope>NUCLEOTIDE SEQUENCE [LARGE SCALE GENOMIC DNA]</scope>
    <source>
        <strain evidence="12 13">Ad2</strain>
    </source>
</reference>
<evidence type="ECO:0000256" key="7">
    <source>
        <dbReference type="ARBA" id="ARBA00022741"/>
    </source>
</evidence>
<dbReference type="InterPro" id="IPR050980">
    <property type="entry name" value="2C_sensor_his_kinase"/>
</dbReference>
<accession>A0A165ZAI3</accession>
<dbReference type="PANTHER" id="PTHR44936">
    <property type="entry name" value="SENSOR PROTEIN CREC"/>
    <property type="match status" value="1"/>
</dbReference>
<dbReference type="Pfam" id="PF00512">
    <property type="entry name" value="HisKA"/>
    <property type="match status" value="1"/>
</dbReference>
<feature type="domain" description="Histidine kinase" evidence="11">
    <location>
        <begin position="216"/>
        <end position="441"/>
    </location>
</feature>
<dbReference type="InterPro" id="IPR047770">
    <property type="entry name" value="RegB"/>
</dbReference>
<keyword evidence="7" id="KW-0547">Nucleotide-binding</keyword>
<dbReference type="PROSITE" id="PS50109">
    <property type="entry name" value="HIS_KIN"/>
    <property type="match status" value="1"/>
</dbReference>
<evidence type="ECO:0000256" key="8">
    <source>
        <dbReference type="ARBA" id="ARBA00022777"/>
    </source>
</evidence>
<dbReference type="Gene3D" id="1.10.287.130">
    <property type="match status" value="1"/>
</dbReference>
<keyword evidence="10" id="KW-0812">Transmembrane</keyword>
<comment type="caution">
    <text evidence="12">The sequence shown here is derived from an EMBL/GenBank/DDBJ whole genome shotgun (WGS) entry which is preliminary data.</text>
</comment>
<sequence length="451" mass="49147">MLNTQEGQPRLLDPQIKLDTLVRLRWLAVAGQTVSLLVVHYLLNFPLPIGYGYVLVAASAWLNVILKIRWPSSTRISKNAAALQLAYDIIQLGGLFYLTGGLGNPFCFLILAPVVVSATALSSRNTILLGVLAGAIVTLLTAFHMPLPWYDGTQIDLPPLYVVGVWFSLMCSMFFMATYSLRVAEEARQLSNALAASDMVLAHQKHLSALDGLATAAAHELGTPLGTIYLTAKELSTEFEQGDPLREDAELVYSQAARCREILKKLTSLSSDADKVFQRMPISLLLADVSEPHRGLGIDIKLQSEGIGPEPIGLRDPAISYGLGNLLENAVDFAQSTVLFEAKWDEKFVEVFIVDDGPGFAPDVLARMGEPYVSKRTAPAISEGEADELELEIERQSGGGLGLGFFIAKTLLERSGGRVIFHNRNAPDHGALVHIRWPREIMDQGGQTPQS</sequence>
<dbReference type="Proteomes" id="UP000076577">
    <property type="component" value="Unassembled WGS sequence"/>
</dbReference>
<evidence type="ECO:0000256" key="10">
    <source>
        <dbReference type="SAM" id="Phobius"/>
    </source>
</evidence>
<evidence type="ECO:0000259" key="11">
    <source>
        <dbReference type="PROSITE" id="PS50109"/>
    </source>
</evidence>
<feature type="transmembrane region" description="Helical" evidence="10">
    <location>
        <begin position="159"/>
        <end position="181"/>
    </location>
</feature>
<dbReference type="GO" id="GO:0000155">
    <property type="term" value="F:phosphorelay sensor kinase activity"/>
    <property type="evidence" value="ECO:0007669"/>
    <property type="project" value="InterPro"/>
</dbReference>
<keyword evidence="8 12" id="KW-0418">Kinase</keyword>
<proteinExistence type="predicted"/>
<evidence type="ECO:0000256" key="9">
    <source>
        <dbReference type="ARBA" id="ARBA00022840"/>
    </source>
</evidence>